<keyword evidence="2" id="KW-1133">Transmembrane helix</keyword>
<dbReference type="Proteomes" id="UP000248706">
    <property type="component" value="Unassembled WGS sequence"/>
</dbReference>
<feature type="transmembrane region" description="Helical" evidence="2">
    <location>
        <begin position="59"/>
        <end position="82"/>
    </location>
</feature>
<feature type="transmembrane region" description="Helical" evidence="2">
    <location>
        <begin position="204"/>
        <end position="223"/>
    </location>
</feature>
<sequence length="242" mass="26796">MEQEREPPSEPEPPIPGGEEPVPGMRTLPGRKARALTIAGYAPGQSGLWLKADPVLRDLLIILMVVWYIVLLLPVNQILFALSTPLADFLMSHLQWGDIFSFLAAYTFWACLWQSLFASMCYFSCGWPPIARAGQPLPPHGLGPALRATYWYLLADAILFFPFFVLYLFIYSGFQISVVIFVFLTGILLPAVLFLLLGGLLLNALLALTLGLGAYWLAARLGSPTGSERRRKRRNEASGPTL</sequence>
<organism evidence="3 4">
    <name type="scientific">Thermogemmatispora tikiterensis</name>
    <dbReference type="NCBI Taxonomy" id="1825093"/>
    <lineage>
        <taxon>Bacteria</taxon>
        <taxon>Bacillati</taxon>
        <taxon>Chloroflexota</taxon>
        <taxon>Ktedonobacteria</taxon>
        <taxon>Thermogemmatisporales</taxon>
        <taxon>Thermogemmatisporaceae</taxon>
        <taxon>Thermogemmatispora</taxon>
    </lineage>
</organism>
<name>A0A328VET2_9CHLR</name>
<keyword evidence="2" id="KW-0812">Transmembrane</keyword>
<evidence type="ECO:0000256" key="2">
    <source>
        <dbReference type="SAM" id="Phobius"/>
    </source>
</evidence>
<evidence type="ECO:0000313" key="3">
    <source>
        <dbReference type="EMBL" id="RAQ96288.1"/>
    </source>
</evidence>
<dbReference type="AlphaFoldDB" id="A0A328VET2"/>
<keyword evidence="4" id="KW-1185">Reference proteome</keyword>
<evidence type="ECO:0000313" key="4">
    <source>
        <dbReference type="Proteomes" id="UP000248706"/>
    </source>
</evidence>
<gene>
    <name evidence="3" type="ORF">A4R35_12150</name>
</gene>
<dbReference type="EMBL" id="MCIF01000002">
    <property type="protein sequence ID" value="RAQ96288.1"/>
    <property type="molecule type" value="Genomic_DNA"/>
</dbReference>
<reference evidence="3 4" key="1">
    <citation type="submission" date="2016-08" db="EMBL/GenBank/DDBJ databases">
        <title>Analysis of Carbohydrate Active Enzymes in Thermogemmatispora T81 Reveals Carbohydrate Degradation Ability.</title>
        <authorList>
            <person name="Tomazini A."/>
            <person name="Lal S."/>
            <person name="Stott M."/>
            <person name="Henrissat B."/>
            <person name="Polikarpov I."/>
            <person name="Sparling R."/>
            <person name="Levin D.B."/>
        </authorList>
    </citation>
    <scope>NUCLEOTIDE SEQUENCE [LARGE SCALE GENOMIC DNA]</scope>
    <source>
        <strain evidence="3 4">T81</strain>
    </source>
</reference>
<evidence type="ECO:0000256" key="1">
    <source>
        <dbReference type="SAM" id="MobiDB-lite"/>
    </source>
</evidence>
<keyword evidence="2" id="KW-0472">Membrane</keyword>
<feature type="transmembrane region" description="Helical" evidence="2">
    <location>
        <begin position="178"/>
        <end position="198"/>
    </location>
</feature>
<proteinExistence type="predicted"/>
<protein>
    <submittedName>
        <fullName evidence="3">Uncharacterized protein</fullName>
    </submittedName>
</protein>
<accession>A0A328VET2</accession>
<comment type="caution">
    <text evidence="3">The sequence shown here is derived from an EMBL/GenBank/DDBJ whole genome shotgun (WGS) entry which is preliminary data.</text>
</comment>
<feature type="region of interest" description="Disordered" evidence="1">
    <location>
        <begin position="1"/>
        <end position="24"/>
    </location>
</feature>
<feature type="transmembrane region" description="Helical" evidence="2">
    <location>
        <begin position="150"/>
        <end position="171"/>
    </location>
</feature>